<evidence type="ECO:0000313" key="2">
    <source>
        <dbReference type="EMBL" id="OXA58938.1"/>
    </source>
</evidence>
<keyword evidence="1" id="KW-0472">Membrane</keyword>
<dbReference type="Proteomes" id="UP000198287">
    <property type="component" value="Unassembled WGS sequence"/>
</dbReference>
<evidence type="ECO:0000256" key="1">
    <source>
        <dbReference type="SAM" id="Phobius"/>
    </source>
</evidence>
<name>A0A226ENZ9_FOLCA</name>
<feature type="transmembrane region" description="Helical" evidence="1">
    <location>
        <begin position="80"/>
        <end position="101"/>
    </location>
</feature>
<feature type="transmembrane region" description="Helical" evidence="1">
    <location>
        <begin position="24"/>
        <end position="43"/>
    </location>
</feature>
<gene>
    <name evidence="2" type="ORF">Fcan01_05494</name>
</gene>
<accession>A0A226ENZ9</accession>
<evidence type="ECO:0000313" key="3">
    <source>
        <dbReference type="Proteomes" id="UP000198287"/>
    </source>
</evidence>
<dbReference type="EMBL" id="LNIX01000002">
    <property type="protein sequence ID" value="OXA58938.1"/>
    <property type="molecule type" value="Genomic_DNA"/>
</dbReference>
<dbReference type="PANTHER" id="PTHR36694">
    <property type="entry name" value="PASIFLORA 1, ISOFORM A-RELATED"/>
    <property type="match status" value="1"/>
</dbReference>
<comment type="caution">
    <text evidence="2">The sequence shown here is derived from an EMBL/GenBank/DDBJ whole genome shotgun (WGS) entry which is preliminary data.</text>
</comment>
<dbReference type="PANTHER" id="PTHR36694:SF11">
    <property type="entry name" value="LP21121P-RELATED"/>
    <property type="match status" value="1"/>
</dbReference>
<dbReference type="OMA" id="WYELWIV"/>
<feature type="transmembrane region" description="Helical" evidence="1">
    <location>
        <begin position="140"/>
        <end position="165"/>
    </location>
</feature>
<protein>
    <submittedName>
        <fullName evidence="2">Uncharacterized protein</fullName>
    </submittedName>
</protein>
<proteinExistence type="predicted"/>
<keyword evidence="1" id="KW-1133">Transmembrane helix</keyword>
<keyword evidence="3" id="KW-1185">Reference proteome</keyword>
<dbReference type="OrthoDB" id="10570159at2759"/>
<reference evidence="2 3" key="1">
    <citation type="submission" date="2015-12" db="EMBL/GenBank/DDBJ databases">
        <title>The genome of Folsomia candida.</title>
        <authorList>
            <person name="Faddeeva A."/>
            <person name="Derks M.F."/>
            <person name="Anvar Y."/>
            <person name="Smit S."/>
            <person name="Van Straalen N."/>
            <person name="Roelofs D."/>
        </authorList>
    </citation>
    <scope>NUCLEOTIDE SEQUENCE [LARGE SCALE GENOMIC DNA]</scope>
    <source>
        <strain evidence="2 3">VU population</strain>
        <tissue evidence="2">Whole body</tissue>
    </source>
</reference>
<feature type="transmembrane region" description="Helical" evidence="1">
    <location>
        <begin position="113"/>
        <end position="134"/>
    </location>
</feature>
<organism evidence="2 3">
    <name type="scientific">Folsomia candida</name>
    <name type="common">Springtail</name>
    <dbReference type="NCBI Taxonomy" id="158441"/>
    <lineage>
        <taxon>Eukaryota</taxon>
        <taxon>Metazoa</taxon>
        <taxon>Ecdysozoa</taxon>
        <taxon>Arthropoda</taxon>
        <taxon>Hexapoda</taxon>
        <taxon>Collembola</taxon>
        <taxon>Entomobryomorpha</taxon>
        <taxon>Isotomoidea</taxon>
        <taxon>Isotomidae</taxon>
        <taxon>Proisotominae</taxon>
        <taxon>Folsomia</taxon>
    </lineage>
</organism>
<dbReference type="AlphaFoldDB" id="A0A226ENZ9"/>
<sequence>MDKNNFDSKVYCCSNSARTETKTLGIIDVVLHVISLILCIWISDLVKNHTEYIQNILLSTNSTYCDYEGLFQKIEQHPDFIIVPLIIYSICGITLGALLFHAARTRNQRLLKLWFIVTLITLLLSLYVAIMMVIEVKHKIPLHILVLIMGYIYAWYELWIVVCLIRELRSSSGSNMTMLVVADHVEPVDSDPPAVIVLSPSPTPVTVYTIEGESPSNITKQKNLESNT</sequence>
<keyword evidence="1" id="KW-0812">Transmembrane</keyword>